<accession>A0A0F6WCT7</accession>
<reference evidence="1 2" key="1">
    <citation type="submission" date="2015-04" db="EMBL/GenBank/DDBJ databases">
        <authorList>
            <person name="Hodson T.S."/>
            <person name="Hyde J.R."/>
            <person name="Schouten J.T."/>
            <person name="Crockett J.T."/>
            <person name="Smith T.A."/>
            <person name="Merrill B.D."/>
            <person name="Crook M.B."/>
            <person name="Griffitts J.S."/>
            <person name="Burnett S.H."/>
            <person name="Grose J.H."/>
            <person name="Breakwell D.P."/>
        </authorList>
    </citation>
    <scope>NUCLEOTIDE SEQUENCE [LARGE SCALE GENOMIC DNA]</scope>
</reference>
<evidence type="ECO:0000313" key="2">
    <source>
        <dbReference type="Proteomes" id="UP000202958"/>
    </source>
</evidence>
<name>A0A0F6WCT7_9CAUD</name>
<dbReference type="EMBL" id="KR052482">
    <property type="protein sequence ID" value="AKF13405.1"/>
    <property type="molecule type" value="Genomic_DNA"/>
</dbReference>
<dbReference type="RefSeq" id="YP_009212382.1">
    <property type="nucleotide sequence ID" value="NC_028945.1"/>
</dbReference>
<dbReference type="KEGG" id="vg:26638874"/>
<proteinExistence type="predicted"/>
<gene>
    <name evidence="1" type="ORF">PHIN3_142</name>
</gene>
<protein>
    <submittedName>
        <fullName evidence="1">Uncharacterized protein</fullName>
    </submittedName>
</protein>
<organism evidence="1 2">
    <name type="scientific">Sinorhizobium phage phiN3</name>
    <dbReference type="NCBI Taxonomy" id="1647405"/>
    <lineage>
        <taxon>Viruses</taxon>
        <taxon>Duplodnaviria</taxon>
        <taxon>Heunggongvirae</taxon>
        <taxon>Uroviricota</taxon>
        <taxon>Caudoviricetes</taxon>
        <taxon>Emdodecavirus</taxon>
        <taxon>Emdodecavirus N3</taxon>
    </lineage>
</organism>
<dbReference type="Proteomes" id="UP000202958">
    <property type="component" value="Segment"/>
</dbReference>
<dbReference type="GeneID" id="26638874"/>
<evidence type="ECO:0000313" key="1">
    <source>
        <dbReference type="EMBL" id="AKF13405.1"/>
    </source>
</evidence>
<sequence>MITIDEVFDHYLFDPLNTKSRMNLIRDVVAWNNRSESNLTEQQLAKLIYDFIGGPHKAGERLVRRVEIILSNLQDTK</sequence>
<keyword evidence="2" id="KW-1185">Reference proteome</keyword>